<accession>A0ABN2Z149</accession>
<dbReference type="RefSeq" id="WP_344145702.1">
    <property type="nucleotide sequence ID" value="NZ_BAAAQR010000001.1"/>
</dbReference>
<sequence length="252" mass="27335">MAKKPAKSDRQAVIDQIRKKQKGDEHRRGLAIVLVCVVIAVLIVGAAAFKPIKDWWDVRQFKNKDLASIGAPASACQKVTTQKADGNQDHVPTGQSVQYTTAPPAFGPHWNEAGLAPAPMERKLYTDGDRPELESLVHNLEHGYTILWYDQTIADDSGAMDELNGISDKFTGTSNFRDKFIAAPWESKDEGGKAFPDGAHVALTHWSAGGSGGSDPKQQVGVFQYCSDVSGAALKSFMLDYPYTDSPEPGAM</sequence>
<gene>
    <name evidence="3" type="ORF">GCM10009844_00170</name>
</gene>
<protein>
    <recommendedName>
        <fullName evidence="5">DUF3105 domain-containing protein</fullName>
    </recommendedName>
</protein>
<dbReference type="Proteomes" id="UP001501771">
    <property type="component" value="Unassembled WGS sequence"/>
</dbReference>
<reference evidence="3 4" key="1">
    <citation type="journal article" date="2019" name="Int. J. Syst. Evol. Microbiol.">
        <title>The Global Catalogue of Microorganisms (GCM) 10K type strain sequencing project: providing services to taxonomists for standard genome sequencing and annotation.</title>
        <authorList>
            <consortium name="The Broad Institute Genomics Platform"/>
            <consortium name="The Broad Institute Genome Sequencing Center for Infectious Disease"/>
            <person name="Wu L."/>
            <person name="Ma J."/>
        </authorList>
    </citation>
    <scope>NUCLEOTIDE SEQUENCE [LARGE SCALE GENOMIC DNA]</scope>
    <source>
        <strain evidence="3 4">JCM 16022</strain>
    </source>
</reference>
<comment type="caution">
    <text evidence="3">The sequence shown here is derived from an EMBL/GenBank/DDBJ whole genome shotgun (WGS) entry which is preliminary data.</text>
</comment>
<keyword evidence="4" id="KW-1185">Reference proteome</keyword>
<evidence type="ECO:0000313" key="4">
    <source>
        <dbReference type="Proteomes" id="UP001501771"/>
    </source>
</evidence>
<keyword evidence="2" id="KW-1133">Transmembrane helix</keyword>
<dbReference type="InterPro" id="IPR021454">
    <property type="entry name" value="DUF3105"/>
</dbReference>
<evidence type="ECO:0000256" key="1">
    <source>
        <dbReference type="SAM" id="MobiDB-lite"/>
    </source>
</evidence>
<keyword evidence="2" id="KW-0812">Transmembrane</keyword>
<feature type="transmembrane region" description="Helical" evidence="2">
    <location>
        <begin position="29"/>
        <end position="49"/>
    </location>
</feature>
<evidence type="ECO:0000256" key="2">
    <source>
        <dbReference type="SAM" id="Phobius"/>
    </source>
</evidence>
<dbReference type="EMBL" id="BAAAQR010000001">
    <property type="protein sequence ID" value="GAA2135174.1"/>
    <property type="molecule type" value="Genomic_DNA"/>
</dbReference>
<organism evidence="3 4">
    <name type="scientific">Nocardioides koreensis</name>
    <dbReference type="NCBI Taxonomy" id="433651"/>
    <lineage>
        <taxon>Bacteria</taxon>
        <taxon>Bacillati</taxon>
        <taxon>Actinomycetota</taxon>
        <taxon>Actinomycetes</taxon>
        <taxon>Propionibacteriales</taxon>
        <taxon>Nocardioidaceae</taxon>
        <taxon>Nocardioides</taxon>
    </lineage>
</organism>
<feature type="region of interest" description="Disordered" evidence="1">
    <location>
        <begin position="82"/>
        <end position="103"/>
    </location>
</feature>
<evidence type="ECO:0000313" key="3">
    <source>
        <dbReference type="EMBL" id="GAA2135174.1"/>
    </source>
</evidence>
<keyword evidence="2" id="KW-0472">Membrane</keyword>
<name>A0ABN2Z149_9ACTN</name>
<proteinExistence type="predicted"/>
<evidence type="ECO:0008006" key="5">
    <source>
        <dbReference type="Google" id="ProtNLM"/>
    </source>
</evidence>
<dbReference type="Pfam" id="PF11303">
    <property type="entry name" value="DUF3105"/>
    <property type="match status" value="1"/>
</dbReference>